<accession>A0ABR3SYV4</accession>
<organism evidence="3 4">
    <name type="scientific">Neofusicoccum ribis</name>
    <dbReference type="NCBI Taxonomy" id="45134"/>
    <lineage>
        <taxon>Eukaryota</taxon>
        <taxon>Fungi</taxon>
        <taxon>Dikarya</taxon>
        <taxon>Ascomycota</taxon>
        <taxon>Pezizomycotina</taxon>
        <taxon>Dothideomycetes</taxon>
        <taxon>Dothideomycetes incertae sedis</taxon>
        <taxon>Botryosphaeriales</taxon>
        <taxon>Botryosphaeriaceae</taxon>
        <taxon>Neofusicoccum</taxon>
    </lineage>
</organism>
<feature type="region of interest" description="Disordered" evidence="2">
    <location>
        <begin position="1"/>
        <end position="58"/>
    </location>
</feature>
<comment type="caution">
    <text evidence="3">The sequence shown here is derived from an EMBL/GenBank/DDBJ whole genome shotgun (WGS) entry which is preliminary data.</text>
</comment>
<dbReference type="EMBL" id="JAJVDC020000029">
    <property type="protein sequence ID" value="KAL1632505.1"/>
    <property type="molecule type" value="Genomic_DNA"/>
</dbReference>
<feature type="compositionally biased region" description="Basic and acidic residues" evidence="2">
    <location>
        <begin position="1"/>
        <end position="14"/>
    </location>
</feature>
<feature type="coiled-coil region" evidence="1">
    <location>
        <begin position="143"/>
        <end position="211"/>
    </location>
</feature>
<evidence type="ECO:0000256" key="1">
    <source>
        <dbReference type="SAM" id="Coils"/>
    </source>
</evidence>
<sequence>MKDDHQAAHPREYAGLEPISQAKPSAQPSTTITPTRSASTSSSTTSTPRSASLSSTTSLDHATAIRRVADLEAALATARTHQHRLAMELERLRMATATNSRRPSAPSPSVPSMFASPLSFASAGEVGGGARPGGDEWGVTNLMAEAARNCERAEDRLVFQRQIVVLRDKIYAQAEELNERKREKREWIEERERLTGELKAREERIRGLEMEGGGSVGPG</sequence>
<evidence type="ECO:0000313" key="3">
    <source>
        <dbReference type="EMBL" id="KAL1632505.1"/>
    </source>
</evidence>
<dbReference type="Proteomes" id="UP001521116">
    <property type="component" value="Unassembled WGS sequence"/>
</dbReference>
<evidence type="ECO:0000313" key="4">
    <source>
        <dbReference type="Proteomes" id="UP001521116"/>
    </source>
</evidence>
<protein>
    <submittedName>
        <fullName evidence="3">Uncharacterized protein</fullName>
    </submittedName>
</protein>
<feature type="compositionally biased region" description="Low complexity" evidence="2">
    <location>
        <begin position="29"/>
        <end position="58"/>
    </location>
</feature>
<proteinExistence type="predicted"/>
<evidence type="ECO:0000256" key="2">
    <source>
        <dbReference type="SAM" id="MobiDB-lite"/>
    </source>
</evidence>
<keyword evidence="4" id="KW-1185">Reference proteome</keyword>
<name>A0ABR3SYV4_9PEZI</name>
<reference evidence="3 4" key="1">
    <citation type="submission" date="2024-02" db="EMBL/GenBank/DDBJ databases">
        <title>De novo assembly and annotation of 12 fungi associated with fruit tree decline syndrome in Ontario, Canada.</title>
        <authorList>
            <person name="Sulman M."/>
            <person name="Ellouze W."/>
            <person name="Ilyukhin E."/>
        </authorList>
    </citation>
    <scope>NUCLEOTIDE SEQUENCE [LARGE SCALE GENOMIC DNA]</scope>
    <source>
        <strain evidence="3 4">M1-105</strain>
    </source>
</reference>
<gene>
    <name evidence="3" type="ORF">SLS56_003584</name>
</gene>
<keyword evidence="1" id="KW-0175">Coiled coil</keyword>